<name>A0ABM4B2Y2_HYDVU</name>
<evidence type="ECO:0000313" key="4">
    <source>
        <dbReference type="RefSeq" id="XP_065643181.1"/>
    </source>
</evidence>
<accession>A0ABM4B2Y2</accession>
<gene>
    <name evidence="4" type="primary">LOC100213891</name>
</gene>
<organism evidence="3 4">
    <name type="scientific">Hydra vulgaris</name>
    <name type="common">Hydra</name>
    <name type="synonym">Hydra attenuata</name>
    <dbReference type="NCBI Taxonomy" id="6087"/>
    <lineage>
        <taxon>Eukaryota</taxon>
        <taxon>Metazoa</taxon>
        <taxon>Cnidaria</taxon>
        <taxon>Hydrozoa</taxon>
        <taxon>Hydroidolina</taxon>
        <taxon>Anthoathecata</taxon>
        <taxon>Aplanulata</taxon>
        <taxon>Hydridae</taxon>
        <taxon>Hydra</taxon>
    </lineage>
</organism>
<dbReference type="Gene3D" id="3.75.10.10">
    <property type="entry name" value="L-arginine/glycine Amidinotransferase, Chain A"/>
    <property type="match status" value="1"/>
</dbReference>
<protein>
    <submittedName>
        <fullName evidence="4">N(G),N(G)-dimethylarginine dimethylaminohydrolase 1</fullName>
    </submittedName>
</protein>
<dbReference type="RefSeq" id="XP_065643181.1">
    <property type="nucleotide sequence ID" value="XM_065787109.1"/>
</dbReference>
<evidence type="ECO:0000256" key="2">
    <source>
        <dbReference type="ARBA" id="ARBA00022801"/>
    </source>
</evidence>
<dbReference type="SUPFAM" id="SSF55909">
    <property type="entry name" value="Pentein"/>
    <property type="match status" value="1"/>
</dbReference>
<dbReference type="InterPro" id="IPR033199">
    <property type="entry name" value="DDAH-like"/>
</dbReference>
<evidence type="ECO:0000313" key="3">
    <source>
        <dbReference type="Proteomes" id="UP001652625"/>
    </source>
</evidence>
<reference evidence="3" key="1">
    <citation type="submission" date="2025-05" db="UniProtKB">
        <authorList>
            <consortium name="RefSeq"/>
        </authorList>
    </citation>
    <scope>NUCLEOTIDE SEQUENCE [LARGE SCALE GENOMIC DNA]</scope>
</reference>
<keyword evidence="3" id="KW-1185">Reference proteome</keyword>
<sequence>MKYLKALCRKIPQSIIDFGLRQRKPSVPFNYELAVKQHEQYINALRNAGIKDVTVLESDEVLPDCVFVEDLAIVIGQTALITHPGAHSTKLETNEVLKHFVSDDLIETVHIMKESACCDGGDVLFTGREIFVGISERTNLEGMDTIKKTFSNFPVHALNMGSEKFHLKSFSSMVGENGIVFGKSEISQRVKKELISKATEKYDIYDVPEDYAANAIYANGVLIHRSADEFPESVELFNKLPIKNKISLNCSELMKIDGALTCCSILY</sequence>
<keyword evidence="2" id="KW-0378">Hydrolase</keyword>
<dbReference type="Proteomes" id="UP001652625">
    <property type="component" value="Chromosome 01"/>
</dbReference>
<reference evidence="4" key="2">
    <citation type="submission" date="2025-08" db="UniProtKB">
        <authorList>
            <consortium name="RefSeq"/>
        </authorList>
    </citation>
    <scope>IDENTIFICATION</scope>
</reference>
<dbReference type="PANTHER" id="PTHR12737">
    <property type="entry name" value="DIMETHYLARGININE DIMETHYLAMINOHYDROLASE"/>
    <property type="match status" value="1"/>
</dbReference>
<dbReference type="GeneID" id="100213891"/>
<dbReference type="Pfam" id="PF19420">
    <property type="entry name" value="DDAH_eukar"/>
    <property type="match status" value="1"/>
</dbReference>
<comment type="similarity">
    <text evidence="1">Belongs to the DDAH family.</text>
</comment>
<proteinExistence type="inferred from homology"/>
<dbReference type="PANTHER" id="PTHR12737:SF9">
    <property type="entry name" value="DIMETHYLARGININASE"/>
    <property type="match status" value="1"/>
</dbReference>
<evidence type="ECO:0000256" key="1">
    <source>
        <dbReference type="ARBA" id="ARBA00008532"/>
    </source>
</evidence>